<dbReference type="InterPro" id="IPR007263">
    <property type="entry name" value="DCC1-like"/>
</dbReference>
<protein>
    <recommendedName>
        <fullName evidence="3">DCC family thiol-disulfide oxidoreductase YuxK</fullName>
    </recommendedName>
</protein>
<gene>
    <name evidence="1" type="ORF">SAMN05216404_10548</name>
</gene>
<sequence>MTATASDSNHLSIIYDGECPFCAAFVKLYALRKNIGWIELINARTRPDLVRVLRAQGMEINEGMVVIWQRHYYHGANAMHLLSILGADRGPFGRLNKFLFRNRNAAEVVYPVLTTGRRMALSLLGRKMIPHR</sequence>
<organism evidence="1 2">
    <name type="scientific">Nitrosospira multiformis</name>
    <dbReference type="NCBI Taxonomy" id="1231"/>
    <lineage>
        <taxon>Bacteria</taxon>
        <taxon>Pseudomonadati</taxon>
        <taxon>Pseudomonadota</taxon>
        <taxon>Betaproteobacteria</taxon>
        <taxon>Nitrosomonadales</taxon>
        <taxon>Nitrosomonadaceae</taxon>
        <taxon>Nitrosospira</taxon>
    </lineage>
</organism>
<dbReference type="Pfam" id="PF04134">
    <property type="entry name" value="DCC1-like"/>
    <property type="match status" value="1"/>
</dbReference>
<dbReference type="GO" id="GO:0015035">
    <property type="term" value="F:protein-disulfide reductase activity"/>
    <property type="evidence" value="ECO:0007669"/>
    <property type="project" value="InterPro"/>
</dbReference>
<evidence type="ECO:0008006" key="3">
    <source>
        <dbReference type="Google" id="ProtNLM"/>
    </source>
</evidence>
<proteinExistence type="predicted"/>
<dbReference type="RefSeq" id="WP_074745683.1">
    <property type="nucleotide sequence ID" value="NZ_FOCT01000005.1"/>
</dbReference>
<evidence type="ECO:0000313" key="1">
    <source>
        <dbReference type="EMBL" id="SEN51437.1"/>
    </source>
</evidence>
<reference evidence="1 2" key="1">
    <citation type="submission" date="2016-10" db="EMBL/GenBank/DDBJ databases">
        <authorList>
            <person name="de Groot N.N."/>
        </authorList>
    </citation>
    <scope>NUCLEOTIDE SEQUENCE [LARGE SCALE GENOMIC DNA]</scope>
    <source>
        <strain evidence="1 2">Nl18</strain>
    </source>
</reference>
<dbReference type="Proteomes" id="UP000183898">
    <property type="component" value="Unassembled WGS sequence"/>
</dbReference>
<evidence type="ECO:0000313" key="2">
    <source>
        <dbReference type="Proteomes" id="UP000183898"/>
    </source>
</evidence>
<dbReference type="AlphaFoldDB" id="A0A1H8H6Q0"/>
<dbReference type="EMBL" id="FOCT01000005">
    <property type="protein sequence ID" value="SEN51437.1"/>
    <property type="molecule type" value="Genomic_DNA"/>
</dbReference>
<accession>A0A1H8H6Q0</accession>
<name>A0A1H8H6Q0_9PROT</name>